<keyword evidence="2" id="KW-0575">Peroxidase</keyword>
<feature type="domain" description="Thioredoxin" evidence="10">
    <location>
        <begin position="44"/>
        <end position="215"/>
    </location>
</feature>
<sequence length="215" mass="23723">MPSITEECSATWANFQEHAPDFAKGPVIASRNDIISKFNLSAVVKKGQRLPEFELQDALGKSVSSKELLSTGALLITFYRGSWCPFCNIALRHLQAHIDDFAHLGVTLVAISPELPDTSLTTTEKLELKFTVLSDVGNGFARQLGIVWKQPDPLRPVFDKFGHNLQGRNGDDSFEVPVPTTLLVDKDGIVRNIHVDPNYTTRLDPEVALGWAKAL</sequence>
<dbReference type="PROSITE" id="PS51352">
    <property type="entry name" value="THIOREDOXIN_2"/>
    <property type="match status" value="1"/>
</dbReference>
<dbReference type="InterPro" id="IPR050924">
    <property type="entry name" value="Peroxiredoxin_BCP/PrxQ"/>
</dbReference>
<dbReference type="CDD" id="cd02970">
    <property type="entry name" value="PRX_like2"/>
    <property type="match status" value="1"/>
</dbReference>
<name>A0A0C2ILT9_9PEZI</name>
<evidence type="ECO:0000259" key="10">
    <source>
        <dbReference type="PROSITE" id="PS51352"/>
    </source>
</evidence>
<organism evidence="11 12">
    <name type="scientific">Sporothrix brasiliensis 5110</name>
    <dbReference type="NCBI Taxonomy" id="1398154"/>
    <lineage>
        <taxon>Eukaryota</taxon>
        <taxon>Fungi</taxon>
        <taxon>Dikarya</taxon>
        <taxon>Ascomycota</taxon>
        <taxon>Pezizomycotina</taxon>
        <taxon>Sordariomycetes</taxon>
        <taxon>Sordariomycetidae</taxon>
        <taxon>Ophiostomatales</taxon>
        <taxon>Ophiostomataceae</taxon>
        <taxon>Sporothrix</taxon>
    </lineage>
</organism>
<evidence type="ECO:0000256" key="3">
    <source>
        <dbReference type="ARBA" id="ARBA00022862"/>
    </source>
</evidence>
<keyword evidence="3" id="KW-0049">Antioxidant</keyword>
<proteinExistence type="inferred from homology"/>
<comment type="similarity">
    <text evidence="8">Belongs to the peroxiredoxin family. BCP/PrxQ subfamily.</text>
</comment>
<dbReference type="Proteomes" id="UP000031575">
    <property type="component" value="Unassembled WGS sequence"/>
</dbReference>
<keyword evidence="6" id="KW-0676">Redox-active center</keyword>
<dbReference type="EMBL" id="AWTV01000010">
    <property type="protein sequence ID" value="KIH87975.1"/>
    <property type="molecule type" value="Genomic_DNA"/>
</dbReference>
<evidence type="ECO:0000313" key="12">
    <source>
        <dbReference type="Proteomes" id="UP000031575"/>
    </source>
</evidence>
<dbReference type="PANTHER" id="PTHR42801">
    <property type="entry name" value="THIOREDOXIN-DEPENDENT PEROXIDE REDUCTASE"/>
    <property type="match status" value="1"/>
</dbReference>
<evidence type="ECO:0000256" key="2">
    <source>
        <dbReference type="ARBA" id="ARBA00022559"/>
    </source>
</evidence>
<evidence type="ECO:0000256" key="7">
    <source>
        <dbReference type="ARBA" id="ARBA00032824"/>
    </source>
</evidence>
<dbReference type="GO" id="GO:0034599">
    <property type="term" value="P:cellular response to oxidative stress"/>
    <property type="evidence" value="ECO:0007669"/>
    <property type="project" value="TreeGrafter"/>
</dbReference>
<dbReference type="PANTHER" id="PTHR42801:SF7">
    <property type="entry name" value="SLL1159 PROTEIN"/>
    <property type="match status" value="1"/>
</dbReference>
<evidence type="ECO:0000256" key="5">
    <source>
        <dbReference type="ARBA" id="ARBA00023157"/>
    </source>
</evidence>
<keyword evidence="12" id="KW-1185">Reference proteome</keyword>
<evidence type="ECO:0000256" key="6">
    <source>
        <dbReference type="ARBA" id="ARBA00023284"/>
    </source>
</evidence>
<accession>A0A0C2ILT9</accession>
<dbReference type="GO" id="GO:0008379">
    <property type="term" value="F:thioredoxin peroxidase activity"/>
    <property type="evidence" value="ECO:0007669"/>
    <property type="project" value="TreeGrafter"/>
</dbReference>
<dbReference type="Pfam" id="PF00578">
    <property type="entry name" value="AhpC-TSA"/>
    <property type="match status" value="1"/>
</dbReference>
<dbReference type="HOGENOM" id="CLU_042529_5_0_1"/>
<dbReference type="OrthoDB" id="338622at2759"/>
<reference evidence="11 12" key="1">
    <citation type="journal article" date="2014" name="BMC Genomics">
        <title>Comparative genomics of the major fungal agents of human and animal Sporotrichosis: Sporothrix schenckii and Sporothrix brasiliensis.</title>
        <authorList>
            <person name="Teixeira M.M."/>
            <person name="de Almeida L.G."/>
            <person name="Kubitschek-Barreira P."/>
            <person name="Alves F.L."/>
            <person name="Kioshima E.S."/>
            <person name="Abadio A.K."/>
            <person name="Fernandes L."/>
            <person name="Derengowski L.S."/>
            <person name="Ferreira K.S."/>
            <person name="Souza R.C."/>
            <person name="Ruiz J.C."/>
            <person name="de Andrade N.C."/>
            <person name="Paes H.C."/>
            <person name="Nicola A.M."/>
            <person name="Albuquerque P."/>
            <person name="Gerber A.L."/>
            <person name="Martins V.P."/>
            <person name="Peconick L.D."/>
            <person name="Neto A.V."/>
            <person name="Chaucanez C.B."/>
            <person name="Silva P.A."/>
            <person name="Cunha O.L."/>
            <person name="de Oliveira F.F."/>
            <person name="dos Santos T.C."/>
            <person name="Barros A.L."/>
            <person name="Soares M.A."/>
            <person name="de Oliveira L.M."/>
            <person name="Marini M.M."/>
            <person name="Villalobos-Duno H."/>
            <person name="Cunha M.M."/>
            <person name="de Hoog S."/>
            <person name="da Silveira J.F."/>
            <person name="Henrissat B."/>
            <person name="Nino-Vega G.A."/>
            <person name="Cisalpino P.S."/>
            <person name="Mora-Montes H.M."/>
            <person name="Almeida S.R."/>
            <person name="Stajich J.E."/>
            <person name="Lopes-Bezerra L.M."/>
            <person name="Vasconcelos A.T."/>
            <person name="Felipe M.S."/>
        </authorList>
    </citation>
    <scope>NUCLEOTIDE SEQUENCE [LARGE SCALE GENOMIC DNA]</scope>
    <source>
        <strain evidence="11 12">5110</strain>
    </source>
</reference>
<keyword evidence="5" id="KW-1015">Disulfide bond</keyword>
<comment type="caution">
    <text evidence="11">The sequence shown here is derived from an EMBL/GenBank/DDBJ whole genome shotgun (WGS) entry which is preliminary data.</text>
</comment>
<dbReference type="GO" id="GO:0005737">
    <property type="term" value="C:cytoplasm"/>
    <property type="evidence" value="ECO:0007669"/>
    <property type="project" value="TreeGrafter"/>
</dbReference>
<dbReference type="RefSeq" id="XP_040615985.1">
    <property type="nucleotide sequence ID" value="XM_040763566.1"/>
</dbReference>
<keyword evidence="4" id="KW-0560">Oxidoreductase</keyword>
<dbReference type="InterPro" id="IPR000866">
    <property type="entry name" value="AhpC/TSA"/>
</dbReference>
<dbReference type="InterPro" id="IPR013766">
    <property type="entry name" value="Thioredoxin_domain"/>
</dbReference>
<dbReference type="InterPro" id="IPR036249">
    <property type="entry name" value="Thioredoxin-like_sf"/>
</dbReference>
<dbReference type="GO" id="GO:0045454">
    <property type="term" value="P:cell redox homeostasis"/>
    <property type="evidence" value="ECO:0007669"/>
    <property type="project" value="TreeGrafter"/>
</dbReference>
<evidence type="ECO:0000256" key="8">
    <source>
        <dbReference type="ARBA" id="ARBA00038489"/>
    </source>
</evidence>
<dbReference type="GeneID" id="63678487"/>
<gene>
    <name evidence="11" type="ORF">SPBR_05289</name>
</gene>
<dbReference type="AlphaFoldDB" id="A0A0C2ILT9"/>
<evidence type="ECO:0000256" key="1">
    <source>
        <dbReference type="ARBA" id="ARBA00013017"/>
    </source>
</evidence>
<dbReference type="SUPFAM" id="SSF52833">
    <property type="entry name" value="Thioredoxin-like"/>
    <property type="match status" value="1"/>
</dbReference>
<dbReference type="EC" id="1.11.1.24" evidence="1"/>
<dbReference type="VEuPathDB" id="FungiDB:SPBR_05289"/>
<evidence type="ECO:0000313" key="11">
    <source>
        <dbReference type="EMBL" id="KIH87975.1"/>
    </source>
</evidence>
<comment type="catalytic activity">
    <reaction evidence="9">
        <text>a hydroperoxide + [thioredoxin]-dithiol = an alcohol + [thioredoxin]-disulfide + H2O</text>
        <dbReference type="Rhea" id="RHEA:62620"/>
        <dbReference type="Rhea" id="RHEA-COMP:10698"/>
        <dbReference type="Rhea" id="RHEA-COMP:10700"/>
        <dbReference type="ChEBI" id="CHEBI:15377"/>
        <dbReference type="ChEBI" id="CHEBI:29950"/>
        <dbReference type="ChEBI" id="CHEBI:30879"/>
        <dbReference type="ChEBI" id="CHEBI:35924"/>
        <dbReference type="ChEBI" id="CHEBI:50058"/>
        <dbReference type="EC" id="1.11.1.24"/>
    </reaction>
</comment>
<evidence type="ECO:0000256" key="4">
    <source>
        <dbReference type="ARBA" id="ARBA00023002"/>
    </source>
</evidence>
<dbReference type="Gene3D" id="3.40.30.10">
    <property type="entry name" value="Glutaredoxin"/>
    <property type="match status" value="1"/>
</dbReference>
<protein>
    <recommendedName>
        <fullName evidence="1">thioredoxin-dependent peroxiredoxin</fullName>
        <ecNumber evidence="1">1.11.1.24</ecNumber>
    </recommendedName>
    <alternativeName>
        <fullName evidence="7">Thioredoxin peroxidase</fullName>
    </alternativeName>
</protein>
<evidence type="ECO:0000256" key="9">
    <source>
        <dbReference type="ARBA" id="ARBA00049091"/>
    </source>
</evidence>